<protein>
    <submittedName>
        <fullName evidence="1">Class I SAM-dependent methyltransferase</fullName>
    </submittedName>
</protein>
<dbReference type="GO" id="GO:0008168">
    <property type="term" value="F:methyltransferase activity"/>
    <property type="evidence" value="ECO:0007669"/>
    <property type="project" value="UniProtKB-KW"/>
</dbReference>
<accession>A0ABT0A5Y7</accession>
<evidence type="ECO:0000313" key="2">
    <source>
        <dbReference type="Proteomes" id="UP001165423"/>
    </source>
</evidence>
<organism evidence="1 2">
    <name type="scientific">Cognatiluteimonas sedimenti</name>
    <dbReference type="NCBI Taxonomy" id="2927791"/>
    <lineage>
        <taxon>Bacteria</taxon>
        <taxon>Pseudomonadati</taxon>
        <taxon>Pseudomonadota</taxon>
        <taxon>Gammaproteobacteria</taxon>
        <taxon>Lysobacterales</taxon>
        <taxon>Lysobacteraceae</taxon>
        <taxon>Cognatiluteimonas</taxon>
    </lineage>
</organism>
<keyword evidence="1" id="KW-0489">Methyltransferase</keyword>
<proteinExistence type="predicted"/>
<dbReference type="SUPFAM" id="SSF53335">
    <property type="entry name" value="S-adenosyl-L-methionine-dependent methyltransferases"/>
    <property type="match status" value="1"/>
</dbReference>
<dbReference type="Gene3D" id="3.40.50.150">
    <property type="entry name" value="Vaccinia Virus protein VP39"/>
    <property type="match status" value="1"/>
</dbReference>
<name>A0ABT0A5Y7_9GAMM</name>
<dbReference type="Pfam" id="PF13489">
    <property type="entry name" value="Methyltransf_23"/>
    <property type="match status" value="1"/>
</dbReference>
<sequence length="312" mass="34805">MRNAVRDLLPMGVRRLLRRARTAAQQGRMAIDHQRLAWRAARTAWRPLVRTGEQPFQCNLCGAHGSAAPERLGDREAATCRVCGSSLRHRALVAALQRRLWGEVRPLRTLRRDRRRTGLGMSDVHVYAQWLQRRLGYTNTFFHQAPRLDIQDPDRDFLGRHDFVISSDVLEHVAPPVATAFGNLHGLLKPGGVLAFTVPYAAEGETREYFPELHAFRIEGEGRGRRLLNTTRDGRLQAFDNLCFHGGDGATLEMRIFALPDLLRQLAAAGFRDIQVHDQPLPQWGIVPDSACSLPITAVAGPRTAAAAAPVQ</sequence>
<dbReference type="RefSeq" id="WP_243321820.1">
    <property type="nucleotide sequence ID" value="NZ_JALGCL010000003.1"/>
</dbReference>
<gene>
    <name evidence="1" type="ORF">MQC88_10665</name>
</gene>
<dbReference type="GO" id="GO:0032259">
    <property type="term" value="P:methylation"/>
    <property type="evidence" value="ECO:0007669"/>
    <property type="project" value="UniProtKB-KW"/>
</dbReference>
<dbReference type="EMBL" id="JALGCL010000003">
    <property type="protein sequence ID" value="MCJ0826405.1"/>
    <property type="molecule type" value="Genomic_DNA"/>
</dbReference>
<comment type="caution">
    <text evidence="1">The sequence shown here is derived from an EMBL/GenBank/DDBJ whole genome shotgun (WGS) entry which is preliminary data.</text>
</comment>
<dbReference type="Proteomes" id="UP001165423">
    <property type="component" value="Unassembled WGS sequence"/>
</dbReference>
<evidence type="ECO:0000313" key="1">
    <source>
        <dbReference type="EMBL" id="MCJ0826405.1"/>
    </source>
</evidence>
<keyword evidence="1" id="KW-0808">Transferase</keyword>
<keyword evidence="2" id="KW-1185">Reference proteome</keyword>
<dbReference type="CDD" id="cd02440">
    <property type="entry name" value="AdoMet_MTases"/>
    <property type="match status" value="1"/>
</dbReference>
<reference evidence="1 2" key="1">
    <citation type="submission" date="2022-03" db="EMBL/GenBank/DDBJ databases">
        <title>Luteimonas soily sp. nov., a novel bacterium isolated from the soil.</title>
        <authorList>
            <person name="Zhang X."/>
        </authorList>
    </citation>
    <scope>NUCLEOTIDE SEQUENCE [LARGE SCALE GENOMIC DNA]</scope>
    <source>
        <strain evidence="1 2">50</strain>
    </source>
</reference>
<dbReference type="InterPro" id="IPR029063">
    <property type="entry name" value="SAM-dependent_MTases_sf"/>
</dbReference>